<gene>
    <name evidence="1" type="ORF">ACCO45_009476</name>
</gene>
<organism evidence="1 2">
    <name type="scientific">Purpureocillium lilacinum</name>
    <name type="common">Paecilomyces lilacinus</name>
    <dbReference type="NCBI Taxonomy" id="33203"/>
    <lineage>
        <taxon>Eukaryota</taxon>
        <taxon>Fungi</taxon>
        <taxon>Dikarya</taxon>
        <taxon>Ascomycota</taxon>
        <taxon>Pezizomycotina</taxon>
        <taxon>Sordariomycetes</taxon>
        <taxon>Hypocreomycetidae</taxon>
        <taxon>Hypocreales</taxon>
        <taxon>Ophiocordycipitaceae</taxon>
        <taxon>Purpureocillium</taxon>
    </lineage>
</organism>
<protein>
    <submittedName>
        <fullName evidence="1">Uncharacterized protein</fullName>
    </submittedName>
</protein>
<sequence>MSLVSAGIEADAPALTAMAEFTPFWEQPSHPGLIQVVKGNRPYTSAAYSLVLLPPGALFAHITTATTVAHTTYTSVATGSDSRIELNSDLVYCNHSCQPSLVFDMARLEVRVSDDRPLRPGDALTFFYPSTEWDMVQPFRCECGADDGVCLGRVAGASVVEPQLLMARWWLNEHVRALVADKMQAAGRFTAAAAAPARKAVGDLKVVAAEGQMAAVPETVLLPVGSRLASCEALLRSSREYVGECSRRGIHKTTSTYASGRGRFPANLSYPARCVQSPVCMSILTRPASPSDDGAYAVPDAAADSHTSSKLQSPLQAQIE</sequence>
<dbReference type="EMBL" id="JBGNUJ010000008">
    <property type="protein sequence ID" value="KAL3956630.1"/>
    <property type="molecule type" value="Genomic_DNA"/>
</dbReference>
<name>A0ACC4DMS4_PURLI</name>
<proteinExistence type="predicted"/>
<reference evidence="1" key="1">
    <citation type="submission" date="2024-12" db="EMBL/GenBank/DDBJ databases">
        <title>Comparative genomics and development of molecular markers within Purpureocillium lilacinum and among Purpureocillium species.</title>
        <authorList>
            <person name="Yeh Z.-Y."/>
            <person name="Ni N.-T."/>
            <person name="Lo P.-H."/>
            <person name="Mushyakhwo K."/>
            <person name="Lin C.-F."/>
            <person name="Nai Y.-S."/>
        </authorList>
    </citation>
    <scope>NUCLEOTIDE SEQUENCE</scope>
    <source>
        <strain evidence="1">NCHU-NPUST-175</strain>
    </source>
</reference>
<accession>A0ACC4DMS4</accession>
<evidence type="ECO:0000313" key="2">
    <source>
        <dbReference type="Proteomes" id="UP001638806"/>
    </source>
</evidence>
<comment type="caution">
    <text evidence="1">The sequence shown here is derived from an EMBL/GenBank/DDBJ whole genome shotgun (WGS) entry which is preliminary data.</text>
</comment>
<evidence type="ECO:0000313" key="1">
    <source>
        <dbReference type="EMBL" id="KAL3956630.1"/>
    </source>
</evidence>
<keyword evidence="2" id="KW-1185">Reference proteome</keyword>
<dbReference type="Proteomes" id="UP001638806">
    <property type="component" value="Unassembled WGS sequence"/>
</dbReference>